<dbReference type="GO" id="GO:0004553">
    <property type="term" value="F:hydrolase activity, hydrolyzing O-glycosyl compounds"/>
    <property type="evidence" value="ECO:0007669"/>
    <property type="project" value="InterPro"/>
</dbReference>
<feature type="domain" description="GH16" evidence="4">
    <location>
        <begin position="1"/>
        <end position="141"/>
    </location>
</feature>
<evidence type="ECO:0000259" key="4">
    <source>
        <dbReference type="PROSITE" id="PS51762"/>
    </source>
</evidence>
<evidence type="ECO:0000256" key="1">
    <source>
        <dbReference type="ARBA" id="ARBA00022801"/>
    </source>
</evidence>
<dbReference type="OrthoDB" id="25131at2759"/>
<feature type="active site" description="Proton donor" evidence="3">
    <location>
        <position position="26"/>
    </location>
</feature>
<feature type="active site" description="Nucleophile" evidence="3">
    <location>
        <position position="22"/>
    </location>
</feature>
<name>A0A8H7BDJ7_9FUNG</name>
<reference evidence="5" key="1">
    <citation type="submission" date="2020-01" db="EMBL/GenBank/DDBJ databases">
        <title>Genome Sequencing of Three Apophysomyces-Like Fungal Strains Confirms a Novel Fungal Genus in the Mucoromycota with divergent Burkholderia-like Endosymbiotic Bacteria.</title>
        <authorList>
            <person name="Stajich J.E."/>
            <person name="Macias A.M."/>
            <person name="Carter-House D."/>
            <person name="Lovett B."/>
            <person name="Kasson L.R."/>
            <person name="Berry K."/>
            <person name="Grigoriev I."/>
            <person name="Chang Y."/>
            <person name="Spatafora J."/>
            <person name="Kasson M.T."/>
        </authorList>
    </citation>
    <scope>NUCLEOTIDE SEQUENCE</scope>
    <source>
        <strain evidence="5">NRRL A-21654</strain>
    </source>
</reference>
<dbReference type="InterPro" id="IPR000757">
    <property type="entry name" value="Beta-glucanase-like"/>
</dbReference>
<dbReference type="EMBL" id="JABAYA010000349">
    <property type="protein sequence ID" value="KAF7720846.1"/>
    <property type="molecule type" value="Genomic_DNA"/>
</dbReference>
<dbReference type="PRINTS" id="PR00737">
    <property type="entry name" value="GLHYDRLASE16"/>
</dbReference>
<accession>A0A8H7BDJ7</accession>
<evidence type="ECO:0000313" key="6">
    <source>
        <dbReference type="Proteomes" id="UP000605846"/>
    </source>
</evidence>
<dbReference type="CDD" id="cd00413">
    <property type="entry name" value="Glyco_hydrolase_16"/>
    <property type="match status" value="1"/>
</dbReference>
<keyword evidence="2" id="KW-0326">Glycosidase</keyword>
<comment type="caution">
    <text evidence="5">The sequence shown here is derived from an EMBL/GenBank/DDBJ whole genome shotgun (WGS) entry which is preliminary data.</text>
</comment>
<sequence length="160" mass="17897">MKTTSVGGTVAAFYFYRNVSSEIDVESLSKIQNPWQTYFAIQPQIYEPDGSASNITHEKHTLDFNPTEAFHEYRFDWSPGAVNFYIDGQYMRTMNQNVPSSPGRLMINHWSDGNPNFSGGPPAEEATLEIANLTLFFNSSEFTAPPVCHSTQEPCNVSGN</sequence>
<dbReference type="PANTHER" id="PTHR38121:SF5">
    <property type="entry name" value="GH16 DOMAIN-CONTAINING PROTEIN"/>
    <property type="match status" value="1"/>
</dbReference>
<dbReference type="Gene3D" id="2.60.120.200">
    <property type="match status" value="1"/>
</dbReference>
<keyword evidence="6" id="KW-1185">Reference proteome</keyword>
<dbReference type="SUPFAM" id="SSF49899">
    <property type="entry name" value="Concanavalin A-like lectins/glucanases"/>
    <property type="match status" value="1"/>
</dbReference>
<protein>
    <recommendedName>
        <fullName evidence="4">GH16 domain-containing protein</fullName>
    </recommendedName>
</protein>
<dbReference type="Pfam" id="PF00722">
    <property type="entry name" value="Glyco_hydro_16"/>
    <property type="match status" value="1"/>
</dbReference>
<evidence type="ECO:0000256" key="2">
    <source>
        <dbReference type="ARBA" id="ARBA00023295"/>
    </source>
</evidence>
<dbReference type="InterPro" id="IPR008264">
    <property type="entry name" value="Beta_glucanase"/>
</dbReference>
<keyword evidence="1" id="KW-0378">Hydrolase</keyword>
<proteinExistence type="predicted"/>
<dbReference type="PANTHER" id="PTHR38121">
    <property type="entry name" value="GH16 DOMAIN-CONTAINING PROTEIN"/>
    <property type="match status" value="1"/>
</dbReference>
<dbReference type="AlphaFoldDB" id="A0A8H7BDJ7"/>
<evidence type="ECO:0000256" key="3">
    <source>
        <dbReference type="PIRSR" id="PIRSR608264-1"/>
    </source>
</evidence>
<dbReference type="PROSITE" id="PS51762">
    <property type="entry name" value="GH16_2"/>
    <property type="match status" value="1"/>
</dbReference>
<organism evidence="5 6">
    <name type="scientific">Apophysomyces ossiformis</name>
    <dbReference type="NCBI Taxonomy" id="679940"/>
    <lineage>
        <taxon>Eukaryota</taxon>
        <taxon>Fungi</taxon>
        <taxon>Fungi incertae sedis</taxon>
        <taxon>Mucoromycota</taxon>
        <taxon>Mucoromycotina</taxon>
        <taxon>Mucoromycetes</taxon>
        <taxon>Mucorales</taxon>
        <taxon>Mucorineae</taxon>
        <taxon>Mucoraceae</taxon>
        <taxon>Apophysomyces</taxon>
    </lineage>
</organism>
<dbReference type="Proteomes" id="UP000605846">
    <property type="component" value="Unassembled WGS sequence"/>
</dbReference>
<gene>
    <name evidence="5" type="ORF">EC973_005914</name>
</gene>
<evidence type="ECO:0000313" key="5">
    <source>
        <dbReference type="EMBL" id="KAF7720846.1"/>
    </source>
</evidence>
<dbReference type="GO" id="GO:0005975">
    <property type="term" value="P:carbohydrate metabolic process"/>
    <property type="evidence" value="ECO:0007669"/>
    <property type="project" value="InterPro"/>
</dbReference>
<dbReference type="InterPro" id="IPR013320">
    <property type="entry name" value="ConA-like_dom_sf"/>
</dbReference>